<evidence type="ECO:0000256" key="5">
    <source>
        <dbReference type="ARBA" id="ARBA00022786"/>
    </source>
</evidence>
<feature type="domain" description="HECT" evidence="8">
    <location>
        <begin position="806"/>
        <end position="1179"/>
    </location>
</feature>
<dbReference type="PANTHER" id="PTHR45700:SF2">
    <property type="entry name" value="UBIQUITIN-PROTEIN LIGASE E3C"/>
    <property type="match status" value="1"/>
</dbReference>
<keyword evidence="10" id="KW-1185">Reference proteome</keyword>
<dbReference type="Pfam" id="PF00632">
    <property type="entry name" value="HECT"/>
    <property type="match status" value="1"/>
</dbReference>
<keyword evidence="4" id="KW-0808">Transferase</keyword>
<dbReference type="Gene3D" id="3.90.1750.10">
    <property type="entry name" value="Hect, E3 ligase catalytic domains"/>
    <property type="match status" value="1"/>
</dbReference>
<dbReference type="Proteomes" id="UP000827724">
    <property type="component" value="Unassembled WGS sequence"/>
</dbReference>
<evidence type="ECO:0000256" key="6">
    <source>
        <dbReference type="PROSITE-ProRule" id="PRU00104"/>
    </source>
</evidence>
<dbReference type="EC" id="2.3.2.26" evidence="3"/>
<dbReference type="PROSITE" id="PS50096">
    <property type="entry name" value="IQ"/>
    <property type="match status" value="1"/>
</dbReference>
<evidence type="ECO:0000259" key="8">
    <source>
        <dbReference type="PROSITE" id="PS50237"/>
    </source>
</evidence>
<dbReference type="EMBL" id="JAIWOZ010000004">
    <property type="protein sequence ID" value="KAH6605718.1"/>
    <property type="molecule type" value="Genomic_DNA"/>
</dbReference>
<feature type="active site" description="Glycyl thioester intermediate" evidence="6">
    <location>
        <position position="1147"/>
    </location>
</feature>
<dbReference type="InterPro" id="IPR035983">
    <property type="entry name" value="Hect_E3_ubiquitin_ligase"/>
</dbReference>
<dbReference type="SMART" id="SM00119">
    <property type="entry name" value="HECTc"/>
    <property type="match status" value="1"/>
</dbReference>
<keyword evidence="9" id="KW-0436">Ligase</keyword>
<name>A0A9P8QME4_9HYPO</name>
<feature type="region of interest" description="Disordered" evidence="7">
    <location>
        <begin position="1"/>
        <end position="56"/>
    </location>
</feature>
<dbReference type="SUPFAM" id="SSF56204">
    <property type="entry name" value="Hect, E3 ligase catalytic domain"/>
    <property type="match status" value="1"/>
</dbReference>
<dbReference type="GO" id="GO:0006511">
    <property type="term" value="P:ubiquitin-dependent protein catabolic process"/>
    <property type="evidence" value="ECO:0007669"/>
    <property type="project" value="TreeGrafter"/>
</dbReference>
<dbReference type="CDD" id="cd23767">
    <property type="entry name" value="IQCD"/>
    <property type="match status" value="1"/>
</dbReference>
<evidence type="ECO:0000313" key="9">
    <source>
        <dbReference type="EMBL" id="KAH6605718.1"/>
    </source>
</evidence>
<comment type="pathway">
    <text evidence="2">Protein modification; protein ubiquitination.</text>
</comment>
<dbReference type="GO" id="GO:0000209">
    <property type="term" value="P:protein polyubiquitination"/>
    <property type="evidence" value="ECO:0007669"/>
    <property type="project" value="InterPro"/>
</dbReference>
<dbReference type="FunFam" id="3.30.2410.10:FF:000017">
    <property type="entry name" value="E3 ubiquitin-protein ligase UPL7"/>
    <property type="match status" value="1"/>
</dbReference>
<proteinExistence type="predicted"/>
<evidence type="ECO:0000256" key="2">
    <source>
        <dbReference type="ARBA" id="ARBA00004906"/>
    </source>
</evidence>
<gene>
    <name evidence="9" type="ORF">Trco_004871</name>
</gene>
<evidence type="ECO:0000256" key="4">
    <source>
        <dbReference type="ARBA" id="ARBA00022679"/>
    </source>
</evidence>
<dbReference type="CDD" id="cd00078">
    <property type="entry name" value="HECTc"/>
    <property type="match status" value="1"/>
</dbReference>
<feature type="region of interest" description="Disordered" evidence="7">
    <location>
        <begin position="595"/>
        <end position="614"/>
    </location>
</feature>
<comment type="catalytic activity">
    <reaction evidence="1">
        <text>S-ubiquitinyl-[E2 ubiquitin-conjugating enzyme]-L-cysteine + [acceptor protein]-L-lysine = [E2 ubiquitin-conjugating enzyme]-L-cysteine + N(6)-ubiquitinyl-[acceptor protein]-L-lysine.</text>
        <dbReference type="EC" id="2.3.2.26"/>
    </reaction>
</comment>
<dbReference type="Gene3D" id="3.30.2160.10">
    <property type="entry name" value="Hect, E3 ligase catalytic domain"/>
    <property type="match status" value="1"/>
</dbReference>
<keyword evidence="5 6" id="KW-0833">Ubl conjugation pathway</keyword>
<dbReference type="InterPro" id="IPR000569">
    <property type="entry name" value="HECT_dom"/>
</dbReference>
<dbReference type="PROSITE" id="PS50237">
    <property type="entry name" value="HECT"/>
    <property type="match status" value="1"/>
</dbReference>
<dbReference type="FunFam" id="3.30.2160.10:FF:000002">
    <property type="entry name" value="Putative Ubiquitin-protein ligase E3C"/>
    <property type="match status" value="1"/>
</dbReference>
<dbReference type="PANTHER" id="PTHR45700">
    <property type="entry name" value="UBIQUITIN-PROTEIN LIGASE E3C"/>
    <property type="match status" value="1"/>
</dbReference>
<evidence type="ECO:0000313" key="10">
    <source>
        <dbReference type="Proteomes" id="UP000827724"/>
    </source>
</evidence>
<dbReference type="InterPro" id="IPR044611">
    <property type="entry name" value="E3A/B/C-like"/>
</dbReference>
<dbReference type="AlphaFoldDB" id="A0A9P8QME4"/>
<reference evidence="9" key="1">
    <citation type="submission" date="2021-08" db="EMBL/GenBank/DDBJ databases">
        <title>Chromosome-Level Trichoderma cornu-damae using Hi-C Data.</title>
        <authorList>
            <person name="Kim C.S."/>
        </authorList>
    </citation>
    <scope>NUCLEOTIDE SEQUENCE</scope>
    <source>
        <strain evidence="9">KA19-0412C</strain>
    </source>
</reference>
<dbReference type="GO" id="GO:0061630">
    <property type="term" value="F:ubiquitin protein ligase activity"/>
    <property type="evidence" value="ECO:0007669"/>
    <property type="project" value="UniProtKB-EC"/>
</dbReference>
<accession>A0A9P8QME4</accession>
<protein>
    <recommendedName>
        <fullName evidence="3">HECT-type E3 ubiquitin transferase</fullName>
        <ecNumber evidence="3">2.3.2.26</ecNumber>
    </recommendedName>
</protein>
<sequence length="1179" mass="133603">MFSTFTGNSRRPRNVNLSGQASNPFSNTSWTPSAASNATKTVTDAQADRERRQSERRRLKAALQIQRTWRGYRSRSTLREQHKNDFDLVYQIPSDSDVSRRLCTSFPLLLSFFSTDRAGDMQRLFLFVSDCNIASPQQLTDASHHPSRLQKLMVILMRALGILVSKEYVLRMPLREERSRCKPLQAHSAQHMLTRLLSDAPSEMQQLLTLINRVAANSPLTISGLVNEYYTALAKLSQSKDDREWLELILRSLSVTLSAESDAYRALALRFLTANDLHLFEENVDRMSQVIRTEKLAAQILQAYTCESDALPEKDRLFWLMAHYVDLSRAQKSSTQNLVHLNAVFTQLSALSSDIAIRLSTQPSVEDSDDIAAESLVFPPSSYIYRQLLWLVDNNGISNLLRDFSTSLAQSSNRELEGSEILAGYILALLQSFPTRADDTRMRLFLEEIPTAEGCIPIVKYLWQMMTKTSVFRKLKTESERPARILYRYFYETSSQPSSHTEEKEWKIILLFLELYTFILRLSDDEDFLSGIYPQVLSTDVPQSRTRSCSLALKDIEALTTFLKNTAFALHYNVEEVIQTQAAIEASTKSRLDSYWGDPSKKSGEPGDAGRGPALEVSTKLDLESLRAIVTTSFKMVYERDSRKHFLPAGHWLTTSKLEKEDFIGAVIAEEERQIREQADDSNPEADEAAEASLDGGFGSHWTFAAQRLSRHVRLERLRARQIRAQRARRLAQMGPKLELLKHVPFVVPFETRVMIFRQFVNHDRIRREGSHTFMMPPMGRHHAKIRRGQLFDDAFEQFYQLGEGLKDPIQITFVDQFDTPEAGIDGGGVTKEFLTSVTSEMFGNGLGGLGMFVSSDKGLLYPNPTAMDVLRESMRQQGLAESDPEWRDAVSDFLNRYEFLGRIVGKCMYEGILVDLAFAGFFLLKWPSPSRKEENNYKGSINDLQDMDEELYKGLLHLKNYSGDVSALGFDFTITDQISAPGEPIKTVSRKLVPGGDDMPVTNDNRLLYISYAARHRLVVQPAPQTTAFLRGLRQIIRPSWLSMFNQSELQRLVGGDSLAIDVEDLRRNTAYSGLYAIGNDGQEHPTIKMFWNVMKGFTDAQRRDVLKYVSSTPRAPLLGFSQLNPKFAIRDGGTDQERLPSTSTCVNLLKLPIYTSETTLRKKLLYAITSGAGFDLS</sequence>
<evidence type="ECO:0000256" key="1">
    <source>
        <dbReference type="ARBA" id="ARBA00000885"/>
    </source>
</evidence>
<dbReference type="GO" id="GO:0016874">
    <property type="term" value="F:ligase activity"/>
    <property type="evidence" value="ECO:0007669"/>
    <property type="project" value="UniProtKB-KW"/>
</dbReference>
<comment type="caution">
    <text evidence="9">The sequence shown here is derived from an EMBL/GenBank/DDBJ whole genome shotgun (WGS) entry which is preliminary data.</text>
</comment>
<feature type="compositionally biased region" description="Polar residues" evidence="7">
    <location>
        <begin position="1"/>
        <end position="44"/>
    </location>
</feature>
<evidence type="ECO:0000256" key="3">
    <source>
        <dbReference type="ARBA" id="ARBA00012485"/>
    </source>
</evidence>
<dbReference type="Gene3D" id="3.30.2410.10">
    <property type="entry name" value="Hect, E3 ligase catalytic domain"/>
    <property type="match status" value="1"/>
</dbReference>
<dbReference type="OrthoDB" id="8068875at2759"/>
<organism evidence="9 10">
    <name type="scientific">Trichoderma cornu-damae</name>
    <dbReference type="NCBI Taxonomy" id="654480"/>
    <lineage>
        <taxon>Eukaryota</taxon>
        <taxon>Fungi</taxon>
        <taxon>Dikarya</taxon>
        <taxon>Ascomycota</taxon>
        <taxon>Pezizomycotina</taxon>
        <taxon>Sordariomycetes</taxon>
        <taxon>Hypocreomycetidae</taxon>
        <taxon>Hypocreales</taxon>
        <taxon>Hypocreaceae</taxon>
        <taxon>Trichoderma</taxon>
    </lineage>
</organism>
<evidence type="ECO:0000256" key="7">
    <source>
        <dbReference type="SAM" id="MobiDB-lite"/>
    </source>
</evidence>